<evidence type="ECO:0000256" key="3">
    <source>
        <dbReference type="ARBA" id="ARBA00023163"/>
    </source>
</evidence>
<dbReference type="InterPro" id="IPR011075">
    <property type="entry name" value="TetR_C"/>
</dbReference>
<dbReference type="PANTHER" id="PTHR47506">
    <property type="entry name" value="TRANSCRIPTIONAL REGULATORY PROTEIN"/>
    <property type="match status" value="1"/>
</dbReference>
<dbReference type="InterPro" id="IPR036271">
    <property type="entry name" value="Tet_transcr_reg_TetR-rel_C_sf"/>
</dbReference>
<protein>
    <submittedName>
        <fullName evidence="6">TetR/AcrR family transcriptional regulator</fullName>
    </submittedName>
</protein>
<keyword evidence="1" id="KW-0805">Transcription regulation</keyword>
<evidence type="ECO:0000259" key="5">
    <source>
        <dbReference type="PROSITE" id="PS50977"/>
    </source>
</evidence>
<dbReference type="PROSITE" id="PS50977">
    <property type="entry name" value="HTH_TETR_2"/>
    <property type="match status" value="1"/>
</dbReference>
<accession>A0ABP6XWD1</accession>
<feature type="domain" description="HTH tetR-type" evidence="5">
    <location>
        <begin position="17"/>
        <end position="77"/>
    </location>
</feature>
<evidence type="ECO:0000256" key="2">
    <source>
        <dbReference type="ARBA" id="ARBA00023125"/>
    </source>
</evidence>
<evidence type="ECO:0000313" key="7">
    <source>
        <dbReference type="Proteomes" id="UP001500689"/>
    </source>
</evidence>
<keyword evidence="2 4" id="KW-0238">DNA-binding</keyword>
<sequence length="205" mass="22611">MDVQADRSAGAAGSERPSKGELLIQSMQELLWERGYSGTTPAEVQRRAGAGQGSMYHFFQGKAGLALAAEIRMGEDLKTEVEQRFVDREQTLDRVQSYLAPDGVVTRGCRLGRLVQDEEVAGNPDLMKPIAETYAWIQDRLETMLTDGVERGELRPDTDVQALAVTILAIRQGAYTLARLADSDEPFRQATIGISQLMEAARPKR</sequence>
<dbReference type="SUPFAM" id="SSF48498">
    <property type="entry name" value="Tetracyclin repressor-like, C-terminal domain"/>
    <property type="match status" value="1"/>
</dbReference>
<organism evidence="6 7">
    <name type="scientific">Amycolatopsis ultiminotia</name>
    <dbReference type="NCBI Taxonomy" id="543629"/>
    <lineage>
        <taxon>Bacteria</taxon>
        <taxon>Bacillati</taxon>
        <taxon>Actinomycetota</taxon>
        <taxon>Actinomycetes</taxon>
        <taxon>Pseudonocardiales</taxon>
        <taxon>Pseudonocardiaceae</taxon>
        <taxon>Amycolatopsis</taxon>
    </lineage>
</organism>
<dbReference type="PANTHER" id="PTHR47506:SF3">
    <property type="entry name" value="HTH-TYPE TRANSCRIPTIONAL REGULATOR LMRA"/>
    <property type="match status" value="1"/>
</dbReference>
<dbReference type="SUPFAM" id="SSF46689">
    <property type="entry name" value="Homeodomain-like"/>
    <property type="match status" value="1"/>
</dbReference>
<evidence type="ECO:0000313" key="6">
    <source>
        <dbReference type="EMBL" id="GAA3571074.1"/>
    </source>
</evidence>
<evidence type="ECO:0000256" key="1">
    <source>
        <dbReference type="ARBA" id="ARBA00023015"/>
    </source>
</evidence>
<dbReference type="Pfam" id="PF16925">
    <property type="entry name" value="TetR_C_13"/>
    <property type="match status" value="1"/>
</dbReference>
<dbReference type="EMBL" id="BAAAZN010000016">
    <property type="protein sequence ID" value="GAA3571074.1"/>
    <property type="molecule type" value="Genomic_DNA"/>
</dbReference>
<dbReference type="InterPro" id="IPR009057">
    <property type="entry name" value="Homeodomain-like_sf"/>
</dbReference>
<proteinExistence type="predicted"/>
<dbReference type="Pfam" id="PF00440">
    <property type="entry name" value="TetR_N"/>
    <property type="match status" value="1"/>
</dbReference>
<evidence type="ECO:0000256" key="4">
    <source>
        <dbReference type="PROSITE-ProRule" id="PRU00335"/>
    </source>
</evidence>
<dbReference type="InterPro" id="IPR001647">
    <property type="entry name" value="HTH_TetR"/>
</dbReference>
<comment type="caution">
    <text evidence="6">The sequence shown here is derived from an EMBL/GenBank/DDBJ whole genome shotgun (WGS) entry which is preliminary data.</text>
</comment>
<dbReference type="RefSeq" id="WP_344866546.1">
    <property type="nucleotide sequence ID" value="NZ_BAAAZN010000016.1"/>
</dbReference>
<reference evidence="7" key="1">
    <citation type="journal article" date="2019" name="Int. J. Syst. Evol. Microbiol.">
        <title>The Global Catalogue of Microorganisms (GCM) 10K type strain sequencing project: providing services to taxonomists for standard genome sequencing and annotation.</title>
        <authorList>
            <consortium name="The Broad Institute Genomics Platform"/>
            <consortium name="The Broad Institute Genome Sequencing Center for Infectious Disease"/>
            <person name="Wu L."/>
            <person name="Ma J."/>
        </authorList>
    </citation>
    <scope>NUCLEOTIDE SEQUENCE [LARGE SCALE GENOMIC DNA]</scope>
    <source>
        <strain evidence="7">JCM 16898</strain>
    </source>
</reference>
<dbReference type="Gene3D" id="1.10.357.10">
    <property type="entry name" value="Tetracycline Repressor, domain 2"/>
    <property type="match status" value="1"/>
</dbReference>
<name>A0ABP6XWD1_9PSEU</name>
<dbReference type="Proteomes" id="UP001500689">
    <property type="component" value="Unassembled WGS sequence"/>
</dbReference>
<keyword evidence="3" id="KW-0804">Transcription</keyword>
<dbReference type="PRINTS" id="PR00455">
    <property type="entry name" value="HTHTETR"/>
</dbReference>
<gene>
    <name evidence="6" type="ORF">GCM10022222_63990</name>
</gene>
<keyword evidence="7" id="KW-1185">Reference proteome</keyword>
<feature type="DNA-binding region" description="H-T-H motif" evidence="4">
    <location>
        <begin position="40"/>
        <end position="59"/>
    </location>
</feature>